<dbReference type="Proteomes" id="UP000248423">
    <property type="component" value="Unassembled WGS sequence"/>
</dbReference>
<evidence type="ECO:0000256" key="1">
    <source>
        <dbReference type="SAM" id="Phobius"/>
    </source>
</evidence>
<proteinExistence type="predicted"/>
<name>A0A319EP83_ASPSB</name>
<keyword evidence="1" id="KW-0472">Membrane</keyword>
<keyword evidence="3" id="KW-1185">Reference proteome</keyword>
<dbReference type="VEuPathDB" id="FungiDB:BO78DRAFT_69863"/>
<reference evidence="2 3" key="1">
    <citation type="submission" date="2018-02" db="EMBL/GenBank/DDBJ databases">
        <title>The genomes of Aspergillus section Nigri reveals drivers in fungal speciation.</title>
        <authorList>
            <consortium name="DOE Joint Genome Institute"/>
            <person name="Vesth T.C."/>
            <person name="Nybo J."/>
            <person name="Theobald S."/>
            <person name="Brandl J."/>
            <person name="Frisvad J.C."/>
            <person name="Nielsen K.F."/>
            <person name="Lyhne E.K."/>
            <person name="Kogle M.E."/>
            <person name="Kuo A."/>
            <person name="Riley R."/>
            <person name="Clum A."/>
            <person name="Nolan M."/>
            <person name="Lipzen A."/>
            <person name="Salamov A."/>
            <person name="Henrissat B."/>
            <person name="Wiebenga A."/>
            <person name="De vries R.P."/>
            <person name="Grigoriev I.V."/>
            <person name="Mortensen U.H."/>
            <person name="Andersen M.R."/>
            <person name="Baker S.E."/>
        </authorList>
    </citation>
    <scope>NUCLEOTIDE SEQUENCE [LARGE SCALE GENOMIC DNA]</scope>
    <source>
        <strain evidence="2 3">CBS 121057</strain>
    </source>
</reference>
<protein>
    <submittedName>
        <fullName evidence="2">Uncharacterized protein</fullName>
    </submittedName>
</protein>
<keyword evidence="1" id="KW-1133">Transmembrane helix</keyword>
<gene>
    <name evidence="2" type="ORF">BO78DRAFT_69863</name>
</gene>
<evidence type="ECO:0000313" key="3">
    <source>
        <dbReference type="Proteomes" id="UP000248423"/>
    </source>
</evidence>
<dbReference type="AlphaFoldDB" id="A0A319EP83"/>
<accession>A0A319EP83</accession>
<evidence type="ECO:0000313" key="2">
    <source>
        <dbReference type="EMBL" id="PYI12167.1"/>
    </source>
</evidence>
<organism evidence="2 3">
    <name type="scientific">Aspergillus sclerotiicarbonarius (strain CBS 121057 / IBT 28362)</name>
    <dbReference type="NCBI Taxonomy" id="1448318"/>
    <lineage>
        <taxon>Eukaryota</taxon>
        <taxon>Fungi</taxon>
        <taxon>Dikarya</taxon>
        <taxon>Ascomycota</taxon>
        <taxon>Pezizomycotina</taxon>
        <taxon>Eurotiomycetes</taxon>
        <taxon>Eurotiomycetidae</taxon>
        <taxon>Eurotiales</taxon>
        <taxon>Aspergillaceae</taxon>
        <taxon>Aspergillus</taxon>
        <taxon>Aspergillus subgen. Circumdati</taxon>
    </lineage>
</organism>
<dbReference type="EMBL" id="KZ826316">
    <property type="protein sequence ID" value="PYI12167.1"/>
    <property type="molecule type" value="Genomic_DNA"/>
</dbReference>
<keyword evidence="1" id="KW-0812">Transmembrane</keyword>
<feature type="transmembrane region" description="Helical" evidence="1">
    <location>
        <begin position="110"/>
        <end position="129"/>
    </location>
</feature>
<sequence length="132" mass="14907">MDRLRLNHRANTVRGAANKSVAPDGGSVMHAVPAQQEWRLTLPPLFLVASLLRPDTERQVRKASRCPPFLPDHQDQSCFSFCRRLLGSDRGLLCFALLCFRVVLGRSRALVRLYCVLGCYLLLLVRGRYSPI</sequence>